<dbReference type="GO" id="GO:0016758">
    <property type="term" value="F:hexosyltransferase activity"/>
    <property type="evidence" value="ECO:0007669"/>
    <property type="project" value="UniProtKB-ARBA"/>
</dbReference>
<evidence type="ECO:0000313" key="4">
    <source>
        <dbReference type="Proteomes" id="UP000195755"/>
    </source>
</evidence>
<proteinExistence type="predicted"/>
<evidence type="ECO:0000313" key="3">
    <source>
        <dbReference type="EMBL" id="ARZ66300.1"/>
    </source>
</evidence>
<dbReference type="InterPro" id="IPR001173">
    <property type="entry name" value="Glyco_trans_2-like"/>
</dbReference>
<dbReference type="PANTHER" id="PTHR22916:SF3">
    <property type="entry name" value="UDP-GLCNAC:BETAGAL BETA-1,3-N-ACETYLGLUCOSAMINYLTRANSFERASE-LIKE PROTEIN 1"/>
    <property type="match status" value="1"/>
</dbReference>
<dbReference type="SUPFAM" id="SSF53448">
    <property type="entry name" value="Nucleotide-diphospho-sugar transferases"/>
    <property type="match status" value="1"/>
</dbReference>
<dbReference type="Pfam" id="PF00535">
    <property type="entry name" value="Glycos_transf_2"/>
    <property type="match status" value="1"/>
</dbReference>
<dbReference type="AlphaFoldDB" id="A0A1Z2KW87"/>
<evidence type="ECO:0000259" key="2">
    <source>
        <dbReference type="Pfam" id="PF22181"/>
    </source>
</evidence>
<organism evidence="3 4">
    <name type="scientific">Streptomyces albireticuli</name>
    <dbReference type="NCBI Taxonomy" id="1940"/>
    <lineage>
        <taxon>Bacteria</taxon>
        <taxon>Bacillati</taxon>
        <taxon>Actinomycetota</taxon>
        <taxon>Actinomycetes</taxon>
        <taxon>Kitasatosporales</taxon>
        <taxon>Streptomycetaceae</taxon>
        <taxon>Streptomyces</taxon>
    </lineage>
</organism>
<dbReference type="OrthoDB" id="2676521at2"/>
<protein>
    <submittedName>
        <fullName evidence="3">Uncharacterized protein</fullName>
    </submittedName>
</protein>
<dbReference type="CDD" id="cd00761">
    <property type="entry name" value="Glyco_tranf_GTA_type"/>
    <property type="match status" value="1"/>
</dbReference>
<dbReference type="KEGG" id="salj:SMD11_0634"/>
<dbReference type="PANTHER" id="PTHR22916">
    <property type="entry name" value="GLYCOSYLTRANSFERASE"/>
    <property type="match status" value="1"/>
</dbReference>
<sequence>MPGPDVTVIIAAYNAMPYVTGSVTSVLDQSLGADRIELIAVDDGSTDGTAEELDRLAERAPLMHVIHQPNSGGPAGPRNLGLDRAAGRYVYFLDADDRIGPEALERMVAAADENGSDVVLGRIVGEGGRRAPRSMFKRDQPRTDVFSSRVYWTLNPMKLFRRELIDRLRLRFDTGLSIGEDQPFVATAYLEAAAISVVADYDCLYWVAREDGNNITAQEHGTRMRMDLFRTMAELVADRVPAGPDRDALMHRHFAVELRDAVLQLSREPRRDVQEKLLHELADLVALYWTDGLAARLPAVVRLRCHLIGRALLDELLTLVHWELDRGAASYGITTLAATATTLPEIQVEGGRAYALYPYFRDSTLNIPDDCYDLTAELGVRHRVDSAVLDATRLRLTGHAYIHRIATRDVTTELVLRKRGTDTERRLAVRHTPAPGIDKDSDLHDYSAAGYEAAIELAPLTAGLWDISLAVGAQGIVKEARLGSGRAEAVTTATTMLVTDEGTAVALYTTKPYGNLTLDVGETRHRVTPRLRVTGAQWSTETPATLVVNGRCTLNGWPLGALTVRAKGAEGVERAVPVEPSSAKGAFTAQVPCATAGEWELTLRLAVEGKEWSVPVPAQPSLKPARWRRFGMPWYAKPLAGRDVLTLRVGRVELLKAARARLKRR</sequence>
<name>A0A1Z2KW87_9ACTN</name>
<dbReference type="Gene3D" id="3.90.550.10">
    <property type="entry name" value="Spore Coat Polysaccharide Biosynthesis Protein SpsA, Chain A"/>
    <property type="match status" value="1"/>
</dbReference>
<dbReference type="EMBL" id="CP021744">
    <property type="protein sequence ID" value="ARZ66300.1"/>
    <property type="molecule type" value="Genomic_DNA"/>
</dbReference>
<feature type="domain" description="TarS/TarP linker" evidence="2">
    <location>
        <begin position="229"/>
        <end position="319"/>
    </location>
</feature>
<feature type="domain" description="Glycosyltransferase 2-like" evidence="1">
    <location>
        <begin position="7"/>
        <end position="139"/>
    </location>
</feature>
<dbReference type="RefSeq" id="WP_087924945.1">
    <property type="nucleotide sequence ID" value="NZ_CP021744.1"/>
</dbReference>
<gene>
    <name evidence="3" type="ORF">SMD11_0634</name>
</gene>
<dbReference type="InterPro" id="IPR054028">
    <property type="entry name" value="TarS/TarP_linker"/>
</dbReference>
<dbReference type="InterPro" id="IPR029044">
    <property type="entry name" value="Nucleotide-diphossugar_trans"/>
</dbReference>
<accession>A0A1Z2KW87</accession>
<evidence type="ECO:0000259" key="1">
    <source>
        <dbReference type="Pfam" id="PF00535"/>
    </source>
</evidence>
<dbReference type="Proteomes" id="UP000195755">
    <property type="component" value="Chromosome"/>
</dbReference>
<reference evidence="3 4" key="1">
    <citation type="submission" date="2017-06" db="EMBL/GenBank/DDBJ databases">
        <title>Streptomyces albireticuli Genome sequencing and assembly.</title>
        <authorList>
            <person name="Wang Y."/>
            <person name="Du B."/>
            <person name="Ding Y."/>
            <person name="Liu H."/>
            <person name="Hou Q."/>
            <person name="Liu K."/>
            <person name="Yao L."/>
            <person name="Wang C."/>
        </authorList>
    </citation>
    <scope>NUCLEOTIDE SEQUENCE [LARGE SCALE GENOMIC DNA]</scope>
    <source>
        <strain evidence="3 4">MDJK11</strain>
    </source>
</reference>
<dbReference type="Pfam" id="PF22181">
    <property type="entry name" value="TarS_linker"/>
    <property type="match status" value="1"/>
</dbReference>